<evidence type="ECO:0000259" key="4">
    <source>
        <dbReference type="PROSITE" id="PS50987"/>
    </source>
</evidence>
<dbReference type="EMBL" id="PNRF01000037">
    <property type="protein sequence ID" value="PMR73177.1"/>
    <property type="molecule type" value="Genomic_DNA"/>
</dbReference>
<feature type="domain" description="HTH arsR-type" evidence="4">
    <location>
        <begin position="9"/>
        <end position="105"/>
    </location>
</feature>
<dbReference type="PANTHER" id="PTHR43132:SF2">
    <property type="entry name" value="ARSENICAL RESISTANCE OPERON REPRESSOR ARSR-RELATED"/>
    <property type="match status" value="1"/>
</dbReference>
<protein>
    <submittedName>
        <fullName evidence="5">Transcriptional regulator</fullName>
    </submittedName>
</protein>
<reference evidence="5 6" key="1">
    <citation type="submission" date="2018-01" db="EMBL/GenBank/DDBJ databases">
        <title>Halomonas endophytica sp. nov., isolated from storage liquid in the stems of Populus euphratica.</title>
        <authorList>
            <person name="Chen C."/>
        </authorList>
    </citation>
    <scope>NUCLEOTIDE SEQUENCE [LARGE SCALE GENOMIC DNA]</scope>
    <source>
        <strain evidence="5 6">MC28</strain>
    </source>
</reference>
<dbReference type="NCBIfam" id="NF033788">
    <property type="entry name" value="HTH_metalloreg"/>
    <property type="match status" value="1"/>
</dbReference>
<dbReference type="InterPro" id="IPR036390">
    <property type="entry name" value="WH_DNA-bd_sf"/>
</dbReference>
<comment type="caution">
    <text evidence="5">The sequence shown here is derived from an EMBL/GenBank/DDBJ whole genome shotgun (WGS) entry which is preliminary data.</text>
</comment>
<dbReference type="AlphaFoldDB" id="A0A2N7TYA5"/>
<dbReference type="InterPro" id="IPR001845">
    <property type="entry name" value="HTH_ArsR_DNA-bd_dom"/>
</dbReference>
<keyword evidence="3" id="KW-0804">Transcription</keyword>
<dbReference type="SUPFAM" id="SSF46785">
    <property type="entry name" value="Winged helix' DNA-binding domain"/>
    <property type="match status" value="1"/>
</dbReference>
<evidence type="ECO:0000313" key="5">
    <source>
        <dbReference type="EMBL" id="PMR73177.1"/>
    </source>
</evidence>
<name>A0A2N7TYA5_9GAMM</name>
<dbReference type="Pfam" id="PF01022">
    <property type="entry name" value="HTH_5"/>
    <property type="match status" value="1"/>
</dbReference>
<dbReference type="Gene3D" id="1.10.10.10">
    <property type="entry name" value="Winged helix-like DNA-binding domain superfamily/Winged helix DNA-binding domain"/>
    <property type="match status" value="1"/>
</dbReference>
<keyword evidence="6" id="KW-1185">Reference proteome</keyword>
<dbReference type="GO" id="GO:0003677">
    <property type="term" value="F:DNA binding"/>
    <property type="evidence" value="ECO:0007669"/>
    <property type="project" value="UniProtKB-KW"/>
</dbReference>
<keyword evidence="2" id="KW-0238">DNA-binding</keyword>
<dbReference type="CDD" id="cd00090">
    <property type="entry name" value="HTH_ARSR"/>
    <property type="match status" value="1"/>
</dbReference>
<dbReference type="InterPro" id="IPR036388">
    <property type="entry name" value="WH-like_DNA-bd_sf"/>
</dbReference>
<dbReference type="PROSITE" id="PS50987">
    <property type="entry name" value="HTH_ARSR_2"/>
    <property type="match status" value="1"/>
</dbReference>
<dbReference type="Proteomes" id="UP000235803">
    <property type="component" value="Unassembled WGS sequence"/>
</dbReference>
<keyword evidence="1" id="KW-0805">Transcription regulation</keyword>
<evidence type="ECO:0000256" key="2">
    <source>
        <dbReference type="ARBA" id="ARBA00023125"/>
    </source>
</evidence>
<sequence length="119" mass="13148">MPDTSQLDINEMRDAAAAATGLLRALAHEDRLLLLCQLSQEELCVSDLEARLGIHQPSLSQQLGVLRKQGLVATRREGKHIFYRIADGKALALLQVLYTQFCTQAEADGPITRTAEFND</sequence>
<dbReference type="OrthoDB" id="9796124at2"/>
<dbReference type="RefSeq" id="WP_102654699.1">
    <property type="nucleotide sequence ID" value="NZ_PNRF01000037.1"/>
</dbReference>
<gene>
    <name evidence="5" type="ORF">C1H69_17680</name>
</gene>
<dbReference type="GO" id="GO:0003700">
    <property type="term" value="F:DNA-binding transcription factor activity"/>
    <property type="evidence" value="ECO:0007669"/>
    <property type="project" value="InterPro"/>
</dbReference>
<evidence type="ECO:0000256" key="3">
    <source>
        <dbReference type="ARBA" id="ARBA00023163"/>
    </source>
</evidence>
<evidence type="ECO:0000313" key="6">
    <source>
        <dbReference type="Proteomes" id="UP000235803"/>
    </source>
</evidence>
<dbReference type="InterPro" id="IPR051011">
    <property type="entry name" value="Metal_resp_trans_reg"/>
</dbReference>
<dbReference type="InterPro" id="IPR011991">
    <property type="entry name" value="ArsR-like_HTH"/>
</dbReference>
<dbReference type="SMART" id="SM00418">
    <property type="entry name" value="HTH_ARSR"/>
    <property type="match status" value="1"/>
</dbReference>
<dbReference type="PANTHER" id="PTHR43132">
    <property type="entry name" value="ARSENICAL RESISTANCE OPERON REPRESSOR ARSR-RELATED"/>
    <property type="match status" value="1"/>
</dbReference>
<organism evidence="5 6">
    <name type="scientific">Billgrantia endophytica</name>
    <dbReference type="NCBI Taxonomy" id="2033802"/>
    <lineage>
        <taxon>Bacteria</taxon>
        <taxon>Pseudomonadati</taxon>
        <taxon>Pseudomonadota</taxon>
        <taxon>Gammaproteobacteria</taxon>
        <taxon>Oceanospirillales</taxon>
        <taxon>Halomonadaceae</taxon>
        <taxon>Billgrantia</taxon>
    </lineage>
</organism>
<dbReference type="PRINTS" id="PR00778">
    <property type="entry name" value="HTHARSR"/>
</dbReference>
<proteinExistence type="predicted"/>
<accession>A0A2N7TYA5</accession>
<evidence type="ECO:0000256" key="1">
    <source>
        <dbReference type="ARBA" id="ARBA00023015"/>
    </source>
</evidence>